<evidence type="ECO:0000313" key="5">
    <source>
        <dbReference type="Proteomes" id="UP000245207"/>
    </source>
</evidence>
<dbReference type="CDD" id="cd00590">
    <property type="entry name" value="RRM_SF"/>
    <property type="match status" value="1"/>
</dbReference>
<dbReference type="EMBL" id="PKPP01001049">
    <property type="protein sequence ID" value="PWA86145.1"/>
    <property type="molecule type" value="Genomic_DNA"/>
</dbReference>
<evidence type="ECO:0000259" key="3">
    <source>
        <dbReference type="PROSITE" id="PS50102"/>
    </source>
</evidence>
<keyword evidence="5" id="KW-1185">Reference proteome</keyword>
<gene>
    <name evidence="4" type="ORF">CTI12_AA143590</name>
</gene>
<feature type="region of interest" description="Disordered" evidence="2">
    <location>
        <begin position="301"/>
        <end position="339"/>
    </location>
</feature>
<dbReference type="InterPro" id="IPR035979">
    <property type="entry name" value="RBD_domain_sf"/>
</dbReference>
<dbReference type="AlphaFoldDB" id="A0A2U1PK60"/>
<dbReference type="Proteomes" id="UP000245207">
    <property type="component" value="Unassembled WGS sequence"/>
</dbReference>
<sequence length="516" mass="57767">MEHRRKPIPEAVQRRITKIFVTNLPEGCSGSDLASHVRVCGKIFDLYIARKRDKRGNRFGFLSMLDVKDRLDLLKNLRNIRMGNNKLWFNIARFVLEDGEINVPRDDPTVKNSGNSNCKDGTKQMGTKFESGEFSFKDMLVGKTVNIDHQVNGFSSLHDMAIVGRMVDVEALKSIYLFLHEICPGYGNVQYLGGLDLLISFDNPELALLVLEAAKKDTAKFSSVCLWRGQSLSYERLAWIKVKGIPLHLFTQDVINLVEVGDGRKLSEEIILEWKNRKIRVWINEEMGDWIPEFYPIKTFENQDTSSDSSDEDSDKDVIVEDTPESEPAPATVDEANSNGDFVFSERNDEIINNGINGQSSPIIQEFDSDFVPAVNFNFEQPIIEDSLAGDNSKPKKKNSDLFGLNGLLGISDTAPTTENESSDGEEETPFDLNCNPVETENINQDFTIDSHATQMEVNPVEAAEVGEAPIIILQKNEAEATKSLGIKLGVDLAQQDNLILDSIIMFHHAQCKLAC</sequence>
<dbReference type="Pfam" id="PF00076">
    <property type="entry name" value="RRM_1"/>
    <property type="match status" value="1"/>
</dbReference>
<feature type="region of interest" description="Disordered" evidence="2">
    <location>
        <begin position="409"/>
        <end position="431"/>
    </location>
</feature>
<accession>A0A2U1PK60</accession>
<proteinExistence type="predicted"/>
<feature type="compositionally biased region" description="Acidic residues" evidence="2">
    <location>
        <begin position="309"/>
        <end position="325"/>
    </location>
</feature>
<protein>
    <submittedName>
        <fullName evidence="4">Nucleotide-binding alpha-beta plait domain-containing protein</fullName>
    </submittedName>
</protein>
<evidence type="ECO:0000256" key="1">
    <source>
        <dbReference type="PROSITE-ProRule" id="PRU00176"/>
    </source>
</evidence>
<reference evidence="4 5" key="1">
    <citation type="journal article" date="2018" name="Mol. Plant">
        <title>The genome of Artemisia annua provides insight into the evolution of Asteraceae family and artemisinin biosynthesis.</title>
        <authorList>
            <person name="Shen Q."/>
            <person name="Zhang L."/>
            <person name="Liao Z."/>
            <person name="Wang S."/>
            <person name="Yan T."/>
            <person name="Shi P."/>
            <person name="Liu M."/>
            <person name="Fu X."/>
            <person name="Pan Q."/>
            <person name="Wang Y."/>
            <person name="Lv Z."/>
            <person name="Lu X."/>
            <person name="Zhang F."/>
            <person name="Jiang W."/>
            <person name="Ma Y."/>
            <person name="Chen M."/>
            <person name="Hao X."/>
            <person name="Li L."/>
            <person name="Tang Y."/>
            <person name="Lv G."/>
            <person name="Zhou Y."/>
            <person name="Sun X."/>
            <person name="Brodelius P.E."/>
            <person name="Rose J.K.C."/>
            <person name="Tang K."/>
        </authorList>
    </citation>
    <scope>NUCLEOTIDE SEQUENCE [LARGE SCALE GENOMIC DNA]</scope>
    <source>
        <strain evidence="5">cv. Huhao1</strain>
        <tissue evidence="4">Leaf</tissue>
    </source>
</reference>
<comment type="caution">
    <text evidence="4">The sequence shown here is derived from an EMBL/GenBank/DDBJ whole genome shotgun (WGS) entry which is preliminary data.</text>
</comment>
<feature type="compositionally biased region" description="Acidic residues" evidence="2">
    <location>
        <begin position="421"/>
        <end position="430"/>
    </location>
</feature>
<keyword evidence="1" id="KW-0694">RNA-binding</keyword>
<evidence type="ECO:0000256" key="2">
    <source>
        <dbReference type="SAM" id="MobiDB-lite"/>
    </source>
</evidence>
<dbReference type="OrthoDB" id="1750209at2759"/>
<dbReference type="SUPFAM" id="SSF54928">
    <property type="entry name" value="RNA-binding domain, RBD"/>
    <property type="match status" value="1"/>
</dbReference>
<evidence type="ECO:0000313" key="4">
    <source>
        <dbReference type="EMBL" id="PWA86145.1"/>
    </source>
</evidence>
<dbReference type="Gene3D" id="3.30.70.330">
    <property type="match status" value="1"/>
</dbReference>
<organism evidence="4 5">
    <name type="scientific">Artemisia annua</name>
    <name type="common">Sweet wormwood</name>
    <dbReference type="NCBI Taxonomy" id="35608"/>
    <lineage>
        <taxon>Eukaryota</taxon>
        <taxon>Viridiplantae</taxon>
        <taxon>Streptophyta</taxon>
        <taxon>Embryophyta</taxon>
        <taxon>Tracheophyta</taxon>
        <taxon>Spermatophyta</taxon>
        <taxon>Magnoliopsida</taxon>
        <taxon>eudicotyledons</taxon>
        <taxon>Gunneridae</taxon>
        <taxon>Pentapetalae</taxon>
        <taxon>asterids</taxon>
        <taxon>campanulids</taxon>
        <taxon>Asterales</taxon>
        <taxon>Asteraceae</taxon>
        <taxon>Asteroideae</taxon>
        <taxon>Anthemideae</taxon>
        <taxon>Artemisiinae</taxon>
        <taxon>Artemisia</taxon>
    </lineage>
</organism>
<dbReference type="InterPro" id="IPR000504">
    <property type="entry name" value="RRM_dom"/>
</dbReference>
<dbReference type="GO" id="GO:0003723">
    <property type="term" value="F:RNA binding"/>
    <property type="evidence" value="ECO:0007669"/>
    <property type="project" value="UniProtKB-UniRule"/>
</dbReference>
<dbReference type="InterPro" id="IPR012677">
    <property type="entry name" value="Nucleotide-bd_a/b_plait_sf"/>
</dbReference>
<dbReference type="SMART" id="SM00360">
    <property type="entry name" value="RRM"/>
    <property type="match status" value="1"/>
</dbReference>
<dbReference type="PROSITE" id="PS50102">
    <property type="entry name" value="RRM"/>
    <property type="match status" value="1"/>
</dbReference>
<name>A0A2U1PK60_ARTAN</name>
<feature type="domain" description="RRM" evidence="3">
    <location>
        <begin position="17"/>
        <end position="94"/>
    </location>
</feature>